<evidence type="ECO:0000256" key="3">
    <source>
        <dbReference type="ARBA" id="ARBA00022527"/>
    </source>
</evidence>
<dbReference type="InterPro" id="IPR000719">
    <property type="entry name" value="Prot_kinase_dom"/>
</dbReference>
<dbReference type="SUPFAM" id="SSF50978">
    <property type="entry name" value="WD40 repeat-like"/>
    <property type="match status" value="1"/>
</dbReference>
<dbReference type="PANTHER" id="PTHR22974:SF23">
    <property type="entry name" value="TOUSLED-LIKE KINASE, ISOFORM G"/>
    <property type="match status" value="1"/>
</dbReference>
<feature type="compositionally biased region" description="Low complexity" evidence="13">
    <location>
        <begin position="1454"/>
        <end position="1473"/>
    </location>
</feature>
<keyword evidence="14" id="KW-0472">Membrane</keyword>
<dbReference type="GO" id="GO:0035556">
    <property type="term" value="P:intracellular signal transduction"/>
    <property type="evidence" value="ECO:0007669"/>
    <property type="project" value="TreeGrafter"/>
</dbReference>
<dbReference type="PROSITE" id="PS00107">
    <property type="entry name" value="PROTEIN_KINASE_ATP"/>
    <property type="match status" value="1"/>
</dbReference>
<dbReference type="GO" id="GO:0005634">
    <property type="term" value="C:nucleus"/>
    <property type="evidence" value="ECO:0007669"/>
    <property type="project" value="TreeGrafter"/>
</dbReference>
<feature type="binding site" evidence="11">
    <location>
        <position position="1573"/>
    </location>
    <ligand>
        <name>ATP</name>
        <dbReference type="ChEBI" id="CHEBI:30616"/>
    </ligand>
</feature>
<dbReference type="PROSITE" id="PS50156">
    <property type="entry name" value="SSD"/>
    <property type="match status" value="1"/>
</dbReference>
<evidence type="ECO:0000256" key="4">
    <source>
        <dbReference type="ARBA" id="ARBA00022548"/>
    </source>
</evidence>
<feature type="transmembrane region" description="Helical" evidence="14">
    <location>
        <begin position="258"/>
        <end position="277"/>
    </location>
</feature>
<dbReference type="Proteomes" id="UP000663862">
    <property type="component" value="Unassembled WGS sequence"/>
</dbReference>
<keyword evidence="3" id="KW-0723">Serine/threonine-protein kinase</keyword>
<dbReference type="InterPro" id="IPR000731">
    <property type="entry name" value="SSD"/>
</dbReference>
<dbReference type="InterPro" id="IPR001680">
    <property type="entry name" value="WD40_rpt"/>
</dbReference>
<dbReference type="PROSITE" id="PS00108">
    <property type="entry name" value="PROTEIN_KINASE_ST"/>
    <property type="match status" value="1"/>
</dbReference>
<sequence length="1843" mass="211681">MYRALLKLHIHLKNRVLDLSYAYGFFVADHSLYVILICFGVFLLSLFQITTNVPPPGSTLEIFAESSKSFRPVRARLELNTSDQLHDKQPDKPLWYSGYPLAYVQHIVIRCSTLTSRSSCLLRARDIRDRLFSDPQFDANCLRVGEPINTQQMASYLPSFGCLFLSPLNLWSNDLSNIISNEREILESIPTLSKRYADIIFGIPQEYFSSHKPLTYAITLLLNNASNEYRQDLKKRLFALDEQQKDDIIHIYFSRKSLLYYLPLVLIYVVVFLYIYYSVSQFECVKSKWGLALAATVQIVVSLLISLALSSLFHMTPRLDGGEVFPYLVIFIGLENLVVLTRAVTSSQAQKQYDDIRERVAHALRAESWTISKHLVYELVIVMIGFITYVPTVREFCQLALIGILIDFFMQINFWLAVLSIDIRRFTVGVGKKKNRNLEQEKKEIKVSLPMRMPYLTNRRQQQQQQSQWARYRVLQRGSMFLVLVWVILIFYKSCLIVDLLHKNVQINREQIKDFVPEKMLNEHYGSSISNQYDSNIHVEDQMMNNVSLPNYEWQTLLSYDHWSTLFSFYNISYDNRYLSIMPSIYLPVVSSEDQPFNVKTKAPDYNAQHRPLIDATITSTSSSLIDRRFSTALWELLFIVLFGLTLFSIVYFCFFSSSFTLNSSHNRSLSYIKSDYSIVPTILIPPSSTLLIESMYVHESGTVVSVAYSNGSICMWSPQTGGIILTQQRYSIASSEKIISHVWCSLMIDEHRCLFGCSNGQIEIYPNNSTAKNLILSGCDDLGGITHLIRASSTLIISITRRGYVILFEYLNGLIKQIYIKRIHQWPIRVCQMDFNSPIIFTGSDDHSIKVTNVSNGSCLHTLQKHQSPINCLALDPYHPPILVSGCFNGVLCVWKGDDLIQTNLNAHPSSIITDLNFCGHSSNIISLGTDKRLCIWTQSNLQLIYELNDITSNCFTIHRTNYLFYTKLNSLFVYDTFNQTKISTRQFLIPFLNDINRDENEMNIDKIIYSSQAETLILQNSDIVYAMHLPQNCINRYFVVIGMTNPESHYPFVRWPVNSASNLTGIYNKNQDDCQIFHPPAATNLLTYFQQKNQAFTPYSTDNHLKLSNVAVAGISSSSSCSSYPKQVSSSSPIPFQPYLITPYHTQNTPPYSSSMSNSTNLTQISTPRKRKQPMNDSSSFLTPSIPTKRSNPLTMFFPKVTPFDGSVVMFLNNSKMTQTDPSFSIYTSSQHLDIEQQKITAEIDELRRTKLDTQRQYESTVETIKRCLVMTRALLIEKSQLEKKEAREKSMENRLRLGQFVTQRQGTSFVEQWVDGFDFLDKQRAQEQLARAKENLDRERKNLTKKKTFLQQQIMIATTVDETTTLHSYSNSIDFNNPVFVPPTKSKRTNKASAIKTLTSQQKSQPISSSSLAVTFNNNPLMASPSFIGHQQIQTFSDNSNDGHYLYSGDNNPPIDSGNSSSSSSSLISNSSSPIMTLQDWYEYDEVLRLRQLTLKREECDLAQDLEKLDRERNVHIRELKRLYNEDHSRFNKNNILHERYLLLTLIGKGGFSEVHRAFDLREQRYVACKIHQLNKEWKDEKKVNYIKHAVREYNIHKHLEHKRIVKLFDVFEIDTNSFCTVLEYCDGNDLDFFLKQNKTIPEKEARSIIMQTINALKYLNSEIKPPVIHYDLKPGNVLLGRGNNSGEIKITDFGLSKQMHEDAFDADDGMDLTSQGAGTYWYLPPEVFVQGPNPPKISSKVDVWSIGCIFYQCLYGRKPYGHNLSQAAILENQTILNAKEIQFPNRPQVSNEAKSFIRRCLTYQVRDRPDVLQLSEDEYLKSNPKRTTATTSSQLFCPK</sequence>
<feature type="transmembrane region" description="Helical" evidence="14">
    <location>
        <begin position="21"/>
        <end position="47"/>
    </location>
</feature>
<evidence type="ECO:0000256" key="10">
    <source>
        <dbReference type="ARBA" id="ARBA00045958"/>
    </source>
</evidence>
<proteinExistence type="predicted"/>
<keyword evidence="14" id="KW-1133">Transmembrane helix</keyword>
<feature type="compositionally biased region" description="Polar residues" evidence="13">
    <location>
        <begin position="1149"/>
        <end position="1169"/>
    </location>
</feature>
<feature type="domain" description="Protein kinase" evidence="15">
    <location>
        <begin position="1544"/>
        <end position="1824"/>
    </location>
</feature>
<evidence type="ECO:0008006" key="19">
    <source>
        <dbReference type="Google" id="ProtNLM"/>
    </source>
</evidence>
<keyword evidence="4" id="KW-0153">Cholesterol metabolism</keyword>
<dbReference type="Gene3D" id="1.10.510.10">
    <property type="entry name" value="Transferase(Phosphotransferase) domain 1"/>
    <property type="match status" value="1"/>
</dbReference>
<dbReference type="InterPro" id="IPR053958">
    <property type="entry name" value="HMGCR/SNAP/NPC1-like_SSD"/>
</dbReference>
<dbReference type="GO" id="GO:0005524">
    <property type="term" value="F:ATP binding"/>
    <property type="evidence" value="ECO:0007669"/>
    <property type="project" value="UniProtKB-UniRule"/>
</dbReference>
<feature type="domain" description="SSD" evidence="16">
    <location>
        <begin position="260"/>
        <end position="421"/>
    </location>
</feature>
<dbReference type="Pfam" id="PF12349">
    <property type="entry name" value="Sterol-sensing"/>
    <property type="match status" value="1"/>
</dbReference>
<protein>
    <recommendedName>
        <fullName evidence="19">Protein kinase domain-containing protein</fullName>
    </recommendedName>
</protein>
<dbReference type="InterPro" id="IPR017441">
    <property type="entry name" value="Protein_kinase_ATP_BS"/>
</dbReference>
<feature type="region of interest" description="Disordered" evidence="13">
    <location>
        <begin position="1442"/>
        <end position="1473"/>
    </location>
</feature>
<evidence type="ECO:0000259" key="16">
    <source>
        <dbReference type="PROSITE" id="PS50156"/>
    </source>
</evidence>
<dbReference type="CDD" id="cd13990">
    <property type="entry name" value="STKc_TLK"/>
    <property type="match status" value="1"/>
</dbReference>
<evidence type="ECO:0000256" key="5">
    <source>
        <dbReference type="ARBA" id="ARBA00022679"/>
    </source>
</evidence>
<dbReference type="PROSITE" id="PS50011">
    <property type="entry name" value="PROTEIN_KINASE_DOM"/>
    <property type="match status" value="1"/>
</dbReference>
<feature type="compositionally biased region" description="Polar residues" evidence="13">
    <location>
        <begin position="1177"/>
        <end position="1189"/>
    </location>
</feature>
<dbReference type="SMART" id="SM00320">
    <property type="entry name" value="WD40"/>
    <property type="match status" value="4"/>
</dbReference>
<keyword evidence="6 11" id="KW-0547">Nucleotide-binding</keyword>
<name>A0A820QZH4_9BILA</name>
<dbReference type="GO" id="GO:0008203">
    <property type="term" value="P:cholesterol metabolic process"/>
    <property type="evidence" value="ECO:0007669"/>
    <property type="project" value="UniProtKB-KW"/>
</dbReference>
<dbReference type="GO" id="GO:0012507">
    <property type="term" value="C:ER to Golgi transport vesicle membrane"/>
    <property type="evidence" value="ECO:0007669"/>
    <property type="project" value="UniProtKB-SubCell"/>
</dbReference>
<evidence type="ECO:0000256" key="2">
    <source>
        <dbReference type="ARBA" id="ARBA00004557"/>
    </source>
</evidence>
<dbReference type="SUPFAM" id="SSF56112">
    <property type="entry name" value="Protein kinase-like (PK-like)"/>
    <property type="match status" value="1"/>
</dbReference>
<keyword evidence="12" id="KW-0175">Coiled coil</keyword>
<dbReference type="GO" id="GO:0004674">
    <property type="term" value="F:protein serine/threonine kinase activity"/>
    <property type="evidence" value="ECO:0007669"/>
    <property type="project" value="UniProtKB-KW"/>
</dbReference>
<organism evidence="17 18">
    <name type="scientific">Rotaria socialis</name>
    <dbReference type="NCBI Taxonomy" id="392032"/>
    <lineage>
        <taxon>Eukaryota</taxon>
        <taxon>Metazoa</taxon>
        <taxon>Spiralia</taxon>
        <taxon>Gnathifera</taxon>
        <taxon>Rotifera</taxon>
        <taxon>Eurotatoria</taxon>
        <taxon>Bdelloidea</taxon>
        <taxon>Philodinida</taxon>
        <taxon>Philodinidae</taxon>
        <taxon>Rotaria</taxon>
    </lineage>
</organism>
<dbReference type="Pfam" id="PF00400">
    <property type="entry name" value="WD40"/>
    <property type="match status" value="2"/>
</dbReference>
<dbReference type="GO" id="GO:0005776">
    <property type="term" value="C:autophagosome"/>
    <property type="evidence" value="ECO:0007669"/>
    <property type="project" value="UniProtKB-SubCell"/>
</dbReference>
<evidence type="ECO:0000256" key="1">
    <source>
        <dbReference type="ARBA" id="ARBA00004419"/>
    </source>
</evidence>
<dbReference type="InterPro" id="IPR008271">
    <property type="entry name" value="Ser/Thr_kinase_AS"/>
</dbReference>
<keyword evidence="14" id="KW-0812">Transmembrane</keyword>
<feature type="transmembrane region" description="Helical" evidence="14">
    <location>
        <begin position="633"/>
        <end position="656"/>
    </location>
</feature>
<evidence type="ECO:0000256" key="8">
    <source>
        <dbReference type="ARBA" id="ARBA00022840"/>
    </source>
</evidence>
<comment type="function">
    <text evidence="10">Escort protein required for cholesterol as well as lipid homeostasis. Regulates export of the SCAP-SREBP complex from the endoplasmic reticulum to the Golgi upon low cholesterol, thereby regulating the processing of sterol regulatory element-binding proteins (SREBPs) SREBF1/SREBP1 and SREBF2/SREBP2. At high sterol concentrations, formation of a ternary complex with INSIG (INSIG1 or INSIG2) leads to mask the ER export signal in SCAP, promoting retention of the complex in the endoplasmic reticulum. Low sterol concentrations trigger release of INSIG, a conformational change in the SSD domain of SCAP, unmasking of the ER export signal, promoting recruitment into COPII-coated vesicles and transport of the SCAP-SREBP to the Golgi: in the Golgi, SREBPs are then processed, releasing the transcription factor fragment of SREBPs from the membrane, its import into the nucleus and up-regulation of LDLR, INSIG1 and the mevalonate pathway. Binds cholesterol via its SSD domain.</text>
</comment>
<evidence type="ECO:0000256" key="13">
    <source>
        <dbReference type="SAM" id="MobiDB-lite"/>
    </source>
</evidence>
<evidence type="ECO:0000256" key="14">
    <source>
        <dbReference type="SAM" id="Phobius"/>
    </source>
</evidence>
<evidence type="ECO:0000256" key="11">
    <source>
        <dbReference type="PROSITE-ProRule" id="PRU10141"/>
    </source>
</evidence>
<evidence type="ECO:0000256" key="7">
    <source>
        <dbReference type="ARBA" id="ARBA00022777"/>
    </source>
</evidence>
<accession>A0A820QZH4</accession>
<dbReference type="Gene3D" id="3.30.200.20">
    <property type="entry name" value="Phosphorylase Kinase, domain 1"/>
    <property type="match status" value="1"/>
</dbReference>
<feature type="transmembrane region" description="Helical" evidence="14">
    <location>
        <begin position="481"/>
        <end position="501"/>
    </location>
</feature>
<dbReference type="Pfam" id="PF00069">
    <property type="entry name" value="Pkinase"/>
    <property type="match status" value="1"/>
</dbReference>
<feature type="transmembrane region" description="Helical" evidence="14">
    <location>
        <begin position="375"/>
        <end position="393"/>
    </location>
</feature>
<dbReference type="SMART" id="SM00220">
    <property type="entry name" value="S_TKc"/>
    <property type="match status" value="1"/>
</dbReference>
<feature type="transmembrane region" description="Helical" evidence="14">
    <location>
        <begin position="325"/>
        <end position="344"/>
    </location>
</feature>
<keyword evidence="9" id="KW-1207">Sterol metabolism</keyword>
<evidence type="ECO:0000259" key="15">
    <source>
        <dbReference type="PROSITE" id="PS50011"/>
    </source>
</evidence>
<dbReference type="InterPro" id="IPR011009">
    <property type="entry name" value="Kinase-like_dom_sf"/>
</dbReference>
<feature type="transmembrane region" description="Helical" evidence="14">
    <location>
        <begin position="289"/>
        <end position="313"/>
    </location>
</feature>
<dbReference type="PANTHER" id="PTHR22974">
    <property type="entry name" value="MIXED LINEAGE PROTEIN KINASE"/>
    <property type="match status" value="1"/>
</dbReference>
<keyword evidence="8 11" id="KW-0067">ATP-binding</keyword>
<keyword evidence="9" id="KW-0443">Lipid metabolism</keyword>
<keyword evidence="7" id="KW-0418">Kinase</keyword>
<feature type="transmembrane region" description="Helical" evidence="14">
    <location>
        <begin position="399"/>
        <end position="419"/>
    </location>
</feature>
<dbReference type="SUPFAM" id="SSF82866">
    <property type="entry name" value="Multidrug efflux transporter AcrB transmembrane domain"/>
    <property type="match status" value="1"/>
</dbReference>
<evidence type="ECO:0000313" key="18">
    <source>
        <dbReference type="Proteomes" id="UP000663862"/>
    </source>
</evidence>
<comment type="subcellular location">
    <subcellularLocation>
        <location evidence="2">Cytoplasmic vesicle</location>
        <location evidence="2">COPII-coated vesicle membrane</location>
        <topology evidence="2">Multi-pass membrane protein</topology>
    </subcellularLocation>
    <subcellularLocation>
        <location evidence="1">Cytoplasmic vesicle</location>
        <location evidence="1">Autophagosome</location>
    </subcellularLocation>
</comment>
<reference evidence="17" key="1">
    <citation type="submission" date="2021-02" db="EMBL/GenBank/DDBJ databases">
        <authorList>
            <person name="Nowell W R."/>
        </authorList>
    </citation>
    <scope>NUCLEOTIDE SEQUENCE</scope>
</reference>
<dbReference type="FunFam" id="1.10.510.10:FF:000698">
    <property type="entry name" value="Serine/threonine-protein kinase tousled-like 1"/>
    <property type="match status" value="1"/>
</dbReference>
<dbReference type="Pfam" id="PF24006">
    <property type="entry name" value="SCAP_N"/>
    <property type="match status" value="1"/>
</dbReference>
<dbReference type="Gene3D" id="2.130.10.10">
    <property type="entry name" value="YVTN repeat-like/Quinoprotein amine dehydrogenase"/>
    <property type="match status" value="1"/>
</dbReference>
<dbReference type="GO" id="GO:0007059">
    <property type="term" value="P:chromosome segregation"/>
    <property type="evidence" value="ECO:0007669"/>
    <property type="project" value="TreeGrafter"/>
</dbReference>
<keyword evidence="5" id="KW-0808">Transferase</keyword>
<dbReference type="EMBL" id="CAJOBQ010000866">
    <property type="protein sequence ID" value="CAF4427637.1"/>
    <property type="molecule type" value="Genomic_DNA"/>
</dbReference>
<feature type="coiled-coil region" evidence="12">
    <location>
        <begin position="1325"/>
        <end position="1356"/>
    </location>
</feature>
<dbReference type="InterPro" id="IPR015943">
    <property type="entry name" value="WD40/YVTN_repeat-like_dom_sf"/>
</dbReference>
<dbReference type="InterPro" id="IPR057041">
    <property type="entry name" value="SCAP_N"/>
</dbReference>
<dbReference type="InterPro" id="IPR036322">
    <property type="entry name" value="WD40_repeat_dom_sf"/>
</dbReference>
<evidence type="ECO:0000256" key="9">
    <source>
        <dbReference type="ARBA" id="ARBA00023166"/>
    </source>
</evidence>
<keyword evidence="9" id="KW-0753">Steroid metabolism</keyword>
<evidence type="ECO:0000256" key="12">
    <source>
        <dbReference type="SAM" id="Coils"/>
    </source>
</evidence>
<comment type="caution">
    <text evidence="17">The sequence shown here is derived from an EMBL/GenBank/DDBJ whole genome shotgun (WGS) entry which is preliminary data.</text>
</comment>
<evidence type="ECO:0000256" key="6">
    <source>
        <dbReference type="ARBA" id="ARBA00022741"/>
    </source>
</evidence>
<gene>
    <name evidence="17" type="ORF">TSG867_LOCUS15068</name>
</gene>
<evidence type="ECO:0000313" key="17">
    <source>
        <dbReference type="EMBL" id="CAF4427637.1"/>
    </source>
</evidence>
<feature type="region of interest" description="Disordered" evidence="13">
    <location>
        <begin position="1149"/>
        <end position="1189"/>
    </location>
</feature>